<accession>A0ABT8YZN2</accession>
<gene>
    <name evidence="1" type="ORF">Q5M86_07415</name>
</gene>
<keyword evidence="2" id="KW-1185">Reference proteome</keyword>
<dbReference type="EMBL" id="JAUPBM010000082">
    <property type="protein sequence ID" value="MDO7020599.1"/>
    <property type="molecule type" value="Genomic_DNA"/>
</dbReference>
<proteinExistence type="predicted"/>
<dbReference type="Proteomes" id="UP001175147">
    <property type="component" value="Unassembled WGS sequence"/>
</dbReference>
<sequence>MKTEEIEKQIKKYDDNLIIKFKGYNNIEIVKNWGDLYFDILENSKHKKKNITISDLKNKLAKFGSTSNVMVCKGNSIFPIIKILKRGRYLIIEY</sequence>
<dbReference type="RefSeq" id="WP_304385196.1">
    <property type="nucleotide sequence ID" value="NZ_JAUPBL010000036.1"/>
</dbReference>
<comment type="caution">
    <text evidence="1">The sequence shown here is derived from an EMBL/GenBank/DDBJ whole genome shotgun (WGS) entry which is preliminary data.</text>
</comment>
<protein>
    <submittedName>
        <fullName evidence="1">Uncharacterized protein</fullName>
    </submittedName>
</protein>
<evidence type="ECO:0000313" key="1">
    <source>
        <dbReference type="EMBL" id="MDO7020599.1"/>
    </source>
</evidence>
<reference evidence="1" key="1">
    <citation type="submission" date="2023-07" db="EMBL/GenBank/DDBJ databases">
        <title>Mucosal microbiota of week-old chicken and adult hens.</title>
        <authorList>
            <person name="Volf J."/>
            <person name="Karasova D."/>
            <person name="Crhanova M."/>
            <person name="Faldynova M."/>
            <person name="Prikrylova H."/>
            <person name="Zeman M."/>
            <person name="Babak V."/>
            <person name="Rajova J."/>
            <person name="Rychlik I."/>
        </authorList>
    </citation>
    <scope>NUCLEOTIDE SEQUENCE</scope>
    <source>
        <strain evidence="1">ET902</strain>
    </source>
</reference>
<evidence type="ECO:0000313" key="2">
    <source>
        <dbReference type="Proteomes" id="UP001175147"/>
    </source>
</evidence>
<organism evidence="1 2">
    <name type="scientific">Brachyspira innocens</name>
    <dbReference type="NCBI Taxonomy" id="13264"/>
    <lineage>
        <taxon>Bacteria</taxon>
        <taxon>Pseudomonadati</taxon>
        <taxon>Spirochaetota</taxon>
        <taxon>Spirochaetia</taxon>
        <taxon>Brachyspirales</taxon>
        <taxon>Brachyspiraceae</taxon>
        <taxon>Brachyspira</taxon>
    </lineage>
</organism>
<name>A0ABT8YZN2_9SPIR</name>